<dbReference type="FunFam" id="1.10.10.10:FF:000079">
    <property type="entry name" value="GntR family transcriptional regulator"/>
    <property type="match status" value="1"/>
</dbReference>
<dbReference type="InterPro" id="IPR015424">
    <property type="entry name" value="PyrdxlP-dep_Trfase"/>
</dbReference>
<dbReference type="Proteomes" id="UP000006562">
    <property type="component" value="Chromosome"/>
</dbReference>
<dbReference type="Gene3D" id="3.90.1150.10">
    <property type="entry name" value="Aspartate Aminotransferase, domain 1"/>
    <property type="match status" value="1"/>
</dbReference>
<keyword evidence="7" id="KW-0238">DNA-binding</keyword>
<dbReference type="GO" id="GO:0030170">
    <property type="term" value="F:pyridoxal phosphate binding"/>
    <property type="evidence" value="ECO:0007669"/>
    <property type="project" value="InterPro"/>
</dbReference>
<evidence type="ECO:0000259" key="9">
    <source>
        <dbReference type="PROSITE" id="PS50949"/>
    </source>
</evidence>
<dbReference type="InterPro" id="IPR036388">
    <property type="entry name" value="WH-like_DNA-bd_sf"/>
</dbReference>
<keyword evidence="8" id="KW-0804">Transcription</keyword>
<comment type="similarity">
    <text evidence="2">In the C-terminal section; belongs to the class-I pyridoxal-phosphate-dependent aminotransferase family.</text>
</comment>
<dbReference type="PRINTS" id="PR00035">
    <property type="entry name" value="HTHGNTR"/>
</dbReference>
<sequence length="481" mass="53661">MKSWRPDRESYIPLYLQIEQHMKEKILHGEWTIGTKIPSQRKLAEELQVNRSTVTAAIDELIAQGLLEGKSGGGTKVVNNTWSVMAAAKPLDWSTYVTSGSHQPNSALIQAINQNEPRPDLIRLGTGELSSELLPEQEMAELFREAGTEIFALGYEEPKGSLKLRQCVSEHLKTKGIYASPASILIVSGALQALQLISIGLLKPNSVMLTENPSYLHSLRVFQSAGIRLKGVPMDENGIKTDHLPAYGWQYEAGLLYTIPSFQNPTGTVMSYKRRKDLIALARNQRLPVIEDDAYGDLWIDKEPPPPLKSMDGEGNVLYIGTLSKTVSPGLRIGWAVAPEPVADRLADIKMQTDYGSSALSQWAACQWLSNGRYETRLLRLRKELKIRRDAALHFLEKYAGDIAEWHVPEGGFYIWVTFHKAFAVQTFFTRALEAGVLINPGALYLPEARQSLRLSYSYASLPDLEKGIQTIADIARRFVL</sequence>
<dbReference type="GO" id="GO:0008483">
    <property type="term" value="F:transaminase activity"/>
    <property type="evidence" value="ECO:0007669"/>
    <property type="project" value="UniProtKB-KW"/>
</dbReference>
<dbReference type="EMBL" id="FN597644">
    <property type="protein sequence ID" value="CBI42298.1"/>
    <property type="molecule type" value="Genomic_DNA"/>
</dbReference>
<dbReference type="FunFam" id="3.40.640.10:FF:000023">
    <property type="entry name" value="Transcriptional regulator, GntR family"/>
    <property type="match status" value="1"/>
</dbReference>
<evidence type="ECO:0000313" key="10">
    <source>
        <dbReference type="EMBL" id="CBI42298.1"/>
    </source>
</evidence>
<keyword evidence="5" id="KW-0663">Pyridoxal phosphate</keyword>
<dbReference type="SMART" id="SM00345">
    <property type="entry name" value="HTH_GNTR"/>
    <property type="match status" value="1"/>
</dbReference>
<keyword evidence="11" id="KW-1185">Reference proteome</keyword>
<keyword evidence="3" id="KW-0032">Aminotransferase</keyword>
<organism evidence="10 11">
    <name type="scientific">Bacillus amyloliquefaciens (strain ATCC 23350 / DSM 7 / BCRC 11601 / CCUG 28519 / NBRC 15535 / NRRL B-14393 / F)</name>
    <dbReference type="NCBI Taxonomy" id="692420"/>
    <lineage>
        <taxon>Bacteria</taxon>
        <taxon>Bacillati</taxon>
        <taxon>Bacillota</taxon>
        <taxon>Bacilli</taxon>
        <taxon>Bacillales</taxon>
        <taxon>Bacillaceae</taxon>
        <taxon>Bacillus</taxon>
        <taxon>Bacillus amyloliquefaciens group</taxon>
    </lineage>
</organism>
<dbReference type="InterPro" id="IPR000524">
    <property type="entry name" value="Tscrpt_reg_HTH_GntR"/>
</dbReference>
<dbReference type="Gene3D" id="1.10.10.10">
    <property type="entry name" value="Winged helix-like DNA-binding domain superfamily/Winged helix DNA-binding domain"/>
    <property type="match status" value="1"/>
</dbReference>
<dbReference type="GO" id="GO:0003677">
    <property type="term" value="F:DNA binding"/>
    <property type="evidence" value="ECO:0007669"/>
    <property type="project" value="UniProtKB-KW"/>
</dbReference>
<evidence type="ECO:0000313" key="11">
    <source>
        <dbReference type="Proteomes" id="UP000006562"/>
    </source>
</evidence>
<reference evidence="10 11" key="1">
    <citation type="journal article" date="2011" name="Int. J. Syst. Evol. Microbiol.">
        <title>Relationship of Bacillus amyloliquefaciens clades associated with strains DSM 7T and FZB42T: a proposal for Bacillus amyloliquefaciens subsp. amyloliquefaciens subsp. nov. and Bacillus amyloliquefaciens subsp. plantarum subsp. nov. based on complete genome sequence comparisons.</title>
        <authorList>
            <person name="Borriss R."/>
            <person name="Chen X.H."/>
            <person name="Rueckert C."/>
            <person name="Blom J."/>
            <person name="Becker A."/>
            <person name="Baumgarth B."/>
            <person name="Fan B."/>
            <person name="Pukall R."/>
            <person name="Schumann P."/>
            <person name="Sproer C."/>
            <person name="Junge H."/>
            <person name="Vater J."/>
            <person name="Puhler A."/>
            <person name="Klenk H.P."/>
        </authorList>
    </citation>
    <scope>NUCLEOTIDE SEQUENCE [LARGE SCALE GENOMIC DNA]</scope>
    <source>
        <strain evidence="11">DSM 7</strain>
    </source>
</reference>
<dbReference type="PANTHER" id="PTHR46577:SF2">
    <property type="entry name" value="TRANSCRIPTIONAL REGULATORY PROTEIN"/>
    <property type="match status" value="1"/>
</dbReference>
<dbReference type="InterPro" id="IPR004839">
    <property type="entry name" value="Aminotransferase_I/II_large"/>
</dbReference>
<evidence type="ECO:0000256" key="3">
    <source>
        <dbReference type="ARBA" id="ARBA00022576"/>
    </source>
</evidence>
<dbReference type="InterPro" id="IPR015421">
    <property type="entry name" value="PyrdxlP-dep_Trfase_major"/>
</dbReference>
<evidence type="ECO:0000256" key="2">
    <source>
        <dbReference type="ARBA" id="ARBA00005384"/>
    </source>
</evidence>
<dbReference type="Pfam" id="PF00392">
    <property type="entry name" value="GntR"/>
    <property type="match status" value="1"/>
</dbReference>
<dbReference type="GO" id="GO:0003700">
    <property type="term" value="F:DNA-binding transcription factor activity"/>
    <property type="evidence" value="ECO:0007669"/>
    <property type="project" value="InterPro"/>
</dbReference>
<keyword evidence="4" id="KW-0808">Transferase</keyword>
<dbReference type="InterPro" id="IPR036390">
    <property type="entry name" value="WH_DNA-bd_sf"/>
</dbReference>
<dbReference type="Pfam" id="PF00155">
    <property type="entry name" value="Aminotran_1_2"/>
    <property type="match status" value="1"/>
</dbReference>
<evidence type="ECO:0000256" key="4">
    <source>
        <dbReference type="ARBA" id="ARBA00022679"/>
    </source>
</evidence>
<gene>
    <name evidence="10" type="primary">gntR</name>
    <name evidence="10" type="ordered locus">BAMF_1172</name>
</gene>
<dbReference type="Gene3D" id="3.40.640.10">
    <property type="entry name" value="Type I PLP-dependent aspartate aminotransferase-like (Major domain)"/>
    <property type="match status" value="1"/>
</dbReference>
<dbReference type="InterPro" id="IPR015422">
    <property type="entry name" value="PyrdxlP-dep_Trfase_small"/>
</dbReference>
<dbReference type="KEGG" id="bao:BAMF_1172"/>
<dbReference type="InterPro" id="IPR051446">
    <property type="entry name" value="HTH_trans_reg/aminotransferase"/>
</dbReference>
<evidence type="ECO:0000256" key="6">
    <source>
        <dbReference type="ARBA" id="ARBA00023015"/>
    </source>
</evidence>
<dbReference type="CDD" id="cd07377">
    <property type="entry name" value="WHTH_GntR"/>
    <property type="match status" value="1"/>
</dbReference>
<name>A0A9P1JG55_BACAS</name>
<dbReference type="CDD" id="cd00609">
    <property type="entry name" value="AAT_like"/>
    <property type="match status" value="1"/>
</dbReference>
<reference evidence="11" key="2">
    <citation type="journal article" date="2011" name="J. Biotechnol.">
        <title>Genome sequence of B. amyloliquefaciens type strain DSM7(T) reveals differences to plant-associated B. amyloliquefaciens FZB42.</title>
        <authorList>
            <person name="Ruckert C."/>
            <person name="Blom J."/>
            <person name="Chen X."/>
            <person name="Reva O."/>
            <person name="Borriss R."/>
        </authorList>
    </citation>
    <scope>NUCLEOTIDE SEQUENCE [LARGE SCALE GENOMIC DNA]</scope>
    <source>
        <strain evidence="11">DSM 7</strain>
    </source>
</reference>
<dbReference type="SUPFAM" id="SSF53383">
    <property type="entry name" value="PLP-dependent transferases"/>
    <property type="match status" value="1"/>
</dbReference>
<dbReference type="RefSeq" id="WP_013351783.1">
    <property type="nucleotide sequence ID" value="NC_014551.1"/>
</dbReference>
<accession>A0A9P1JG55</accession>
<dbReference type="PANTHER" id="PTHR46577">
    <property type="entry name" value="HTH-TYPE TRANSCRIPTIONAL REGULATORY PROTEIN GABR"/>
    <property type="match status" value="1"/>
</dbReference>
<comment type="cofactor">
    <cofactor evidence="1">
        <name>pyridoxal 5'-phosphate</name>
        <dbReference type="ChEBI" id="CHEBI:597326"/>
    </cofactor>
</comment>
<proteinExistence type="inferred from homology"/>
<feature type="domain" description="HTH gntR-type" evidence="9">
    <location>
        <begin position="12"/>
        <end position="80"/>
    </location>
</feature>
<dbReference type="PROSITE" id="PS50949">
    <property type="entry name" value="HTH_GNTR"/>
    <property type="match status" value="1"/>
</dbReference>
<dbReference type="AlphaFoldDB" id="A0A9P1JG55"/>
<evidence type="ECO:0000256" key="1">
    <source>
        <dbReference type="ARBA" id="ARBA00001933"/>
    </source>
</evidence>
<protein>
    <submittedName>
        <fullName evidence="10">Uncharacterized HTH-type transcriptional regulator ydfD</fullName>
    </submittedName>
</protein>
<evidence type="ECO:0000256" key="7">
    <source>
        <dbReference type="ARBA" id="ARBA00023125"/>
    </source>
</evidence>
<evidence type="ECO:0000256" key="8">
    <source>
        <dbReference type="ARBA" id="ARBA00023163"/>
    </source>
</evidence>
<evidence type="ECO:0000256" key="5">
    <source>
        <dbReference type="ARBA" id="ARBA00022898"/>
    </source>
</evidence>
<dbReference type="SUPFAM" id="SSF46785">
    <property type="entry name" value="Winged helix' DNA-binding domain"/>
    <property type="match status" value="1"/>
</dbReference>
<keyword evidence="6" id="KW-0805">Transcription regulation</keyword>